<dbReference type="CDD" id="cd02440">
    <property type="entry name" value="AdoMet_MTases"/>
    <property type="match status" value="1"/>
</dbReference>
<keyword evidence="3" id="KW-0949">S-adenosyl-L-methionine</keyword>
<dbReference type="GO" id="GO:0032259">
    <property type="term" value="P:methylation"/>
    <property type="evidence" value="ECO:0007669"/>
    <property type="project" value="UniProtKB-KW"/>
</dbReference>
<dbReference type="PANTHER" id="PTHR43464:SF19">
    <property type="entry name" value="UBIQUINONE BIOSYNTHESIS O-METHYLTRANSFERASE, MITOCHONDRIAL"/>
    <property type="match status" value="1"/>
</dbReference>
<dbReference type="InterPro" id="IPR029063">
    <property type="entry name" value="SAM-dependent_MTases_sf"/>
</dbReference>
<evidence type="ECO:0000256" key="2">
    <source>
        <dbReference type="ARBA" id="ARBA00022679"/>
    </source>
</evidence>
<evidence type="ECO:0000256" key="1">
    <source>
        <dbReference type="ARBA" id="ARBA00022603"/>
    </source>
</evidence>
<dbReference type="InterPro" id="IPR013217">
    <property type="entry name" value="Methyltransf_12"/>
</dbReference>
<dbReference type="Proteomes" id="UP000199501">
    <property type="component" value="Unassembled WGS sequence"/>
</dbReference>
<keyword evidence="1 5" id="KW-0489">Methyltransferase</keyword>
<protein>
    <submittedName>
        <fullName evidence="5">Methyltransferase domain-containing protein</fullName>
    </submittedName>
</protein>
<sequence>MKAVSTPVETAFTNVSAMAHTHDGIDWTTRLAPMRRTDAIEAEVNGWVADRLVEPLPPGATVVDVGSGSGGMAAALTAAIAARSGGRIVLVDAVPELQAVAAEQVAAVAGDRVEVVTVLADAAADGLADLVPAADLVWASRVVHHLPDERRGVAGLARLLRPGGVLALGEGGLSTRCLPWDVGVGEPGLQDRLIAARGEWFAEMRAGIEGAVRTPVGWNRVLGEAGLVDITSFSYLVDLPAPASEQVRLSVADWLGMYARVCAERLSESDQAALARLLDPTGPDWVAARDDVFVLGASTVHLGRAA</sequence>
<accession>A0A1G6YE99</accession>
<dbReference type="Pfam" id="PF08242">
    <property type="entry name" value="Methyltransf_12"/>
    <property type="match status" value="1"/>
</dbReference>
<evidence type="ECO:0000313" key="5">
    <source>
        <dbReference type="EMBL" id="SDD88652.1"/>
    </source>
</evidence>
<dbReference type="AlphaFoldDB" id="A0A1G6YE99"/>
<organism evidence="5 6">
    <name type="scientific">Actinokineospora iranica</name>
    <dbReference type="NCBI Taxonomy" id="1271860"/>
    <lineage>
        <taxon>Bacteria</taxon>
        <taxon>Bacillati</taxon>
        <taxon>Actinomycetota</taxon>
        <taxon>Actinomycetes</taxon>
        <taxon>Pseudonocardiales</taxon>
        <taxon>Pseudonocardiaceae</taxon>
        <taxon>Actinokineospora</taxon>
    </lineage>
</organism>
<dbReference type="EMBL" id="FMZZ01000021">
    <property type="protein sequence ID" value="SDD88652.1"/>
    <property type="molecule type" value="Genomic_DNA"/>
</dbReference>
<dbReference type="GO" id="GO:0008168">
    <property type="term" value="F:methyltransferase activity"/>
    <property type="evidence" value="ECO:0007669"/>
    <property type="project" value="UniProtKB-KW"/>
</dbReference>
<reference evidence="6" key="1">
    <citation type="submission" date="2016-10" db="EMBL/GenBank/DDBJ databases">
        <authorList>
            <person name="Varghese N."/>
            <person name="Submissions S."/>
        </authorList>
    </citation>
    <scope>NUCLEOTIDE SEQUENCE [LARGE SCALE GENOMIC DNA]</scope>
    <source>
        <strain evidence="6">IBRC-M 10403</strain>
    </source>
</reference>
<name>A0A1G6YE99_9PSEU</name>
<evidence type="ECO:0000259" key="4">
    <source>
        <dbReference type="Pfam" id="PF08242"/>
    </source>
</evidence>
<dbReference type="Gene3D" id="3.40.50.150">
    <property type="entry name" value="Vaccinia Virus protein VP39"/>
    <property type="match status" value="1"/>
</dbReference>
<evidence type="ECO:0000313" key="6">
    <source>
        <dbReference type="Proteomes" id="UP000199501"/>
    </source>
</evidence>
<proteinExistence type="predicted"/>
<gene>
    <name evidence="5" type="ORF">SAMN05216174_12137</name>
</gene>
<feature type="domain" description="Methyltransferase type 12" evidence="4">
    <location>
        <begin position="63"/>
        <end position="166"/>
    </location>
</feature>
<keyword evidence="6" id="KW-1185">Reference proteome</keyword>
<dbReference type="SUPFAM" id="SSF53335">
    <property type="entry name" value="S-adenosyl-L-methionine-dependent methyltransferases"/>
    <property type="match status" value="1"/>
</dbReference>
<keyword evidence="2 5" id="KW-0808">Transferase</keyword>
<evidence type="ECO:0000256" key="3">
    <source>
        <dbReference type="ARBA" id="ARBA00022691"/>
    </source>
</evidence>
<dbReference type="STRING" id="1271860.SAMN05216174_12137"/>
<dbReference type="PANTHER" id="PTHR43464">
    <property type="entry name" value="METHYLTRANSFERASE"/>
    <property type="match status" value="1"/>
</dbReference>